<dbReference type="PIRSF" id="PIRSF026671">
    <property type="entry name" value="AA_dipeptidase"/>
    <property type="match status" value="1"/>
</dbReference>
<dbReference type="EMBL" id="UINC01004587">
    <property type="protein sequence ID" value="SVA15438.1"/>
    <property type="molecule type" value="Genomic_DNA"/>
</dbReference>
<dbReference type="GO" id="GO:0008237">
    <property type="term" value="F:metallopeptidase activity"/>
    <property type="evidence" value="ECO:0007669"/>
    <property type="project" value="UniProtKB-KW"/>
</dbReference>
<evidence type="ECO:0000256" key="7">
    <source>
        <dbReference type="ARBA" id="ARBA00023316"/>
    </source>
</evidence>
<keyword evidence="1" id="KW-0645">Protease</keyword>
<keyword evidence="3" id="KW-0378">Hydrolase</keyword>
<dbReference type="InterPro" id="IPR000755">
    <property type="entry name" value="A_A_dipeptidase"/>
</dbReference>
<dbReference type="AlphaFoldDB" id="A0A381TIS3"/>
<keyword evidence="5" id="KW-0224">Dipeptidase</keyword>
<evidence type="ECO:0000313" key="8">
    <source>
        <dbReference type="EMBL" id="SVA15438.1"/>
    </source>
</evidence>
<dbReference type="SUPFAM" id="SSF55166">
    <property type="entry name" value="Hedgehog/DD-peptidase"/>
    <property type="match status" value="1"/>
</dbReference>
<dbReference type="Pfam" id="PF01427">
    <property type="entry name" value="Peptidase_M15"/>
    <property type="match status" value="1"/>
</dbReference>
<evidence type="ECO:0000256" key="6">
    <source>
        <dbReference type="ARBA" id="ARBA00023049"/>
    </source>
</evidence>
<accession>A0A381TIS3</accession>
<evidence type="ECO:0000256" key="5">
    <source>
        <dbReference type="ARBA" id="ARBA00022997"/>
    </source>
</evidence>
<dbReference type="HAMAP" id="MF_01924">
    <property type="entry name" value="A_A_dipeptidase"/>
    <property type="match status" value="1"/>
</dbReference>
<evidence type="ECO:0000256" key="1">
    <source>
        <dbReference type="ARBA" id="ARBA00022670"/>
    </source>
</evidence>
<keyword evidence="7" id="KW-0961">Cell wall biogenesis/degradation</keyword>
<proteinExistence type="inferred from homology"/>
<dbReference type="GO" id="GO:0006508">
    <property type="term" value="P:proteolysis"/>
    <property type="evidence" value="ECO:0007669"/>
    <property type="project" value="UniProtKB-KW"/>
</dbReference>
<protein>
    <recommendedName>
        <fullName evidence="9">Peptidase M15B domain-containing protein</fullName>
    </recommendedName>
</protein>
<evidence type="ECO:0008006" key="9">
    <source>
        <dbReference type="Google" id="ProtNLM"/>
    </source>
</evidence>
<keyword evidence="4" id="KW-0862">Zinc</keyword>
<reference evidence="8" key="1">
    <citation type="submission" date="2018-05" db="EMBL/GenBank/DDBJ databases">
        <authorList>
            <person name="Lanie J.A."/>
            <person name="Ng W.-L."/>
            <person name="Kazmierczak K.M."/>
            <person name="Andrzejewski T.M."/>
            <person name="Davidsen T.M."/>
            <person name="Wayne K.J."/>
            <person name="Tettelin H."/>
            <person name="Glass J.I."/>
            <person name="Rusch D."/>
            <person name="Podicherti R."/>
            <person name="Tsui H.-C.T."/>
            <person name="Winkler M.E."/>
        </authorList>
    </citation>
    <scope>NUCLEOTIDE SEQUENCE</scope>
</reference>
<sequence>MSFCTEIPDGFVYIEDLVPNIKIDLKYYTNDNFVGNKIRGYNAQVAISTKETALALKEIQKDLKHFNYGLKIFDCYRPQRAVDHFVRWAKNNNRKMKSSHYPNVKKINLFKEGYIASKSGHTRGSTVDLTIIDLNNGKELDMGTIYDYFGKESWIEYTGLTFHQRQNRLLLQSVMNKYGFKSLEEEWWHFTLSNEPFPNKYFNFIVE</sequence>
<gene>
    <name evidence="8" type="ORF">METZ01_LOCUS68292</name>
</gene>
<dbReference type="PANTHER" id="PTHR43126">
    <property type="entry name" value="D-ALANYL-D-ALANINE DIPEPTIDASE"/>
    <property type="match status" value="1"/>
</dbReference>
<dbReference type="PANTHER" id="PTHR43126:SF1">
    <property type="entry name" value="D-ALANYL-D-ALANINE DIPEPTIDASE"/>
    <property type="match status" value="1"/>
</dbReference>
<dbReference type="GO" id="GO:0046872">
    <property type="term" value="F:metal ion binding"/>
    <property type="evidence" value="ECO:0007669"/>
    <property type="project" value="UniProtKB-KW"/>
</dbReference>
<dbReference type="InterPro" id="IPR009045">
    <property type="entry name" value="Zn_M74/Hedgehog-like"/>
</dbReference>
<evidence type="ECO:0000256" key="2">
    <source>
        <dbReference type="ARBA" id="ARBA00022723"/>
    </source>
</evidence>
<keyword evidence="2" id="KW-0479">Metal-binding</keyword>
<dbReference type="GO" id="GO:0016805">
    <property type="term" value="F:dipeptidase activity"/>
    <property type="evidence" value="ECO:0007669"/>
    <property type="project" value="UniProtKB-KW"/>
</dbReference>
<organism evidence="8">
    <name type="scientific">marine metagenome</name>
    <dbReference type="NCBI Taxonomy" id="408172"/>
    <lineage>
        <taxon>unclassified sequences</taxon>
        <taxon>metagenomes</taxon>
        <taxon>ecological metagenomes</taxon>
    </lineage>
</organism>
<evidence type="ECO:0000256" key="3">
    <source>
        <dbReference type="ARBA" id="ARBA00022801"/>
    </source>
</evidence>
<dbReference type="Gene3D" id="3.30.1380.10">
    <property type="match status" value="1"/>
</dbReference>
<name>A0A381TIS3_9ZZZZ</name>
<dbReference type="CDD" id="cd14817">
    <property type="entry name" value="D-Ala-D-Ala_dipeptidase_VanX"/>
    <property type="match status" value="1"/>
</dbReference>
<keyword evidence="6" id="KW-0482">Metalloprotease</keyword>
<dbReference type="GO" id="GO:0071555">
    <property type="term" value="P:cell wall organization"/>
    <property type="evidence" value="ECO:0007669"/>
    <property type="project" value="UniProtKB-KW"/>
</dbReference>
<evidence type="ECO:0000256" key="4">
    <source>
        <dbReference type="ARBA" id="ARBA00022833"/>
    </source>
</evidence>